<dbReference type="Proteomes" id="UP001295684">
    <property type="component" value="Unassembled WGS sequence"/>
</dbReference>
<keyword evidence="2" id="KW-1185">Reference proteome</keyword>
<comment type="caution">
    <text evidence="1">The sequence shown here is derived from an EMBL/GenBank/DDBJ whole genome shotgun (WGS) entry which is preliminary data.</text>
</comment>
<evidence type="ECO:0000313" key="2">
    <source>
        <dbReference type="Proteomes" id="UP001295684"/>
    </source>
</evidence>
<dbReference type="AlphaFoldDB" id="A0AAD2D7F3"/>
<protein>
    <submittedName>
        <fullName evidence="1">Uncharacterized protein</fullName>
    </submittedName>
</protein>
<sequence length="112" mass="12854">MARREHTYEELINDMRKPALAVSINSILAHLTKERLEPLIGNRATDIVRDGVGCGSGVFGGLDQAFTVVDIIRRDPTDWFGYVFATIFIFAWWQQNGQFVTYYCGNLWEEIH</sequence>
<organism evidence="1 2">
    <name type="scientific">Euplotes crassus</name>
    <dbReference type="NCBI Taxonomy" id="5936"/>
    <lineage>
        <taxon>Eukaryota</taxon>
        <taxon>Sar</taxon>
        <taxon>Alveolata</taxon>
        <taxon>Ciliophora</taxon>
        <taxon>Intramacronucleata</taxon>
        <taxon>Spirotrichea</taxon>
        <taxon>Hypotrichia</taxon>
        <taxon>Euplotida</taxon>
        <taxon>Euplotidae</taxon>
        <taxon>Moneuplotes</taxon>
    </lineage>
</organism>
<name>A0AAD2D7F3_EUPCR</name>
<accession>A0AAD2D7F3</accession>
<dbReference type="EMBL" id="CAMPGE010026340">
    <property type="protein sequence ID" value="CAI2384034.1"/>
    <property type="molecule type" value="Genomic_DNA"/>
</dbReference>
<reference evidence="1" key="1">
    <citation type="submission" date="2023-07" db="EMBL/GenBank/DDBJ databases">
        <authorList>
            <consortium name="AG Swart"/>
            <person name="Singh M."/>
            <person name="Singh A."/>
            <person name="Seah K."/>
            <person name="Emmerich C."/>
        </authorList>
    </citation>
    <scope>NUCLEOTIDE SEQUENCE</scope>
    <source>
        <strain evidence="1">DP1</strain>
    </source>
</reference>
<gene>
    <name evidence="1" type="ORF">ECRASSUSDP1_LOCUS25553</name>
</gene>
<evidence type="ECO:0000313" key="1">
    <source>
        <dbReference type="EMBL" id="CAI2384034.1"/>
    </source>
</evidence>
<proteinExistence type="predicted"/>